<dbReference type="Gene3D" id="3.10.20.310">
    <property type="entry name" value="membrane protein fhac"/>
    <property type="match status" value="1"/>
</dbReference>
<reference evidence="1 2" key="1">
    <citation type="submission" date="2021-12" db="EMBL/GenBank/DDBJ databases">
        <title>Genome sequencing of bacteria with rrn-lacking chromosome and rrn-plasmid.</title>
        <authorList>
            <person name="Anda M."/>
            <person name="Iwasaki W."/>
        </authorList>
    </citation>
    <scope>NUCLEOTIDE SEQUENCE [LARGE SCALE GENOMIC DNA]</scope>
    <source>
        <strain evidence="1 2">DSM 100852</strain>
    </source>
</reference>
<gene>
    <name evidence="1" type="ORF">FUAX_12120</name>
</gene>
<protein>
    <submittedName>
        <fullName evidence="1">Uncharacterized protein</fullName>
    </submittedName>
</protein>
<dbReference type="Proteomes" id="UP001348817">
    <property type="component" value="Chromosome"/>
</dbReference>
<evidence type="ECO:0000313" key="2">
    <source>
        <dbReference type="Proteomes" id="UP001348817"/>
    </source>
</evidence>
<keyword evidence="2" id="KW-1185">Reference proteome</keyword>
<dbReference type="EMBL" id="AP025314">
    <property type="protein sequence ID" value="BDD08780.1"/>
    <property type="molecule type" value="Genomic_DNA"/>
</dbReference>
<dbReference type="AlphaFoldDB" id="A0AAU9CHQ2"/>
<proteinExistence type="predicted"/>
<dbReference type="RefSeq" id="WP_338394015.1">
    <property type="nucleotide sequence ID" value="NZ_AP025314.1"/>
</dbReference>
<accession>A0AAU9CHQ2</accession>
<name>A0AAU9CHQ2_9BACT</name>
<organism evidence="1 2">
    <name type="scientific">Fulvitalea axinellae</name>
    <dbReference type="NCBI Taxonomy" id="1182444"/>
    <lineage>
        <taxon>Bacteria</taxon>
        <taxon>Pseudomonadati</taxon>
        <taxon>Bacteroidota</taxon>
        <taxon>Cytophagia</taxon>
        <taxon>Cytophagales</taxon>
        <taxon>Persicobacteraceae</taxon>
        <taxon>Fulvitalea</taxon>
    </lineage>
</organism>
<evidence type="ECO:0000313" key="1">
    <source>
        <dbReference type="EMBL" id="BDD08780.1"/>
    </source>
</evidence>
<sequence>MGNRREAVCSKLPLIFGGLLFLFFSANPLASLAQKDSLHVKPSAPDEGAWLYDSLYKKSRKSLLGRTLYDLLFMDPDHGTSGVDSLKTERNVEVFLPYKGFRIRNVRIKSIDLFGQTVYDTTMRKIPGIERVANSIHVNTRHFVIRENLLFKPGQTVNPVLLGNNERLLRRLSYVRDARIVLRPVPGQMMEVDAEVIVQDVWSLSVGARFSNAQSWALSFNHRNILGIGQALDSDINADLNENQKWGYQGVYQVSNIRGSFVDMQLEYATRYDRLIYSAEFKRPYTIPEIKTIGGVNWANARLVQDVYPFDSLYDNLSYHKVDVRVWGGRVFNFKGSQNENKAQLVVSGSYSNENFLRRPFAPNQDSLYFFWDKQRALLRLYVNKQNYYKNNFIFDFGTTEDIPYGFGVGATLGKEFSEFGDRWYTEIDVAKSFYSKKNGYLYLRTGFSTFWNGSKMEQGEWRVSASAFSKYFKLGRFGLRNFANLDHLVGLRRFPLEKLELSSLYNLGGLGEDENSYGTRRFRAGGTSQLYTPWGFLGFRVAFFAFAELGSVSDGGRLFSNGNSIFAGFGGGVNVGNERFVISNFQIRFGFYPIVPPGASMTNFQVTGGGNFGFGSFTDIEPGVTSFR</sequence>
<dbReference type="KEGG" id="fax:FUAX_12120"/>